<feature type="transmembrane region" description="Helical" evidence="7">
    <location>
        <begin position="127"/>
        <end position="145"/>
    </location>
</feature>
<evidence type="ECO:0000256" key="5">
    <source>
        <dbReference type="ARBA" id="ARBA00022989"/>
    </source>
</evidence>
<name>A0A7W9SEY7_9FIRM</name>
<comment type="similarity">
    <text evidence="1 7">Belongs to the Lgt family.</text>
</comment>
<dbReference type="GeneID" id="85014390"/>
<comment type="caution">
    <text evidence="8">The sequence shown here is derived from an EMBL/GenBank/DDBJ whole genome shotgun (WGS) entry which is preliminary data.</text>
</comment>
<dbReference type="NCBIfam" id="TIGR00544">
    <property type="entry name" value="lgt"/>
    <property type="match status" value="1"/>
</dbReference>
<keyword evidence="4 7" id="KW-0812">Transmembrane</keyword>
<dbReference type="InterPro" id="IPR001640">
    <property type="entry name" value="Lgt"/>
</dbReference>
<dbReference type="Pfam" id="PF01790">
    <property type="entry name" value="LGT"/>
    <property type="match status" value="1"/>
</dbReference>
<feature type="transmembrane region" description="Helical" evidence="7">
    <location>
        <begin position="201"/>
        <end position="219"/>
    </location>
</feature>
<dbReference type="EC" id="2.5.1.145" evidence="7"/>
<comment type="pathway">
    <text evidence="7">Protein modification; lipoprotein biosynthesis (diacylglyceryl transfer).</text>
</comment>
<dbReference type="GO" id="GO:0042158">
    <property type="term" value="P:lipoprotein biosynthetic process"/>
    <property type="evidence" value="ECO:0007669"/>
    <property type="project" value="UniProtKB-UniRule"/>
</dbReference>
<dbReference type="RefSeq" id="WP_183683277.1">
    <property type="nucleotide sequence ID" value="NZ_CAUQIH010000002.1"/>
</dbReference>
<dbReference type="GO" id="GO:0005886">
    <property type="term" value="C:plasma membrane"/>
    <property type="evidence" value="ECO:0007669"/>
    <property type="project" value="UniProtKB-SubCell"/>
</dbReference>
<evidence type="ECO:0000256" key="3">
    <source>
        <dbReference type="ARBA" id="ARBA00022679"/>
    </source>
</evidence>
<evidence type="ECO:0000256" key="2">
    <source>
        <dbReference type="ARBA" id="ARBA00022475"/>
    </source>
</evidence>
<evidence type="ECO:0000256" key="6">
    <source>
        <dbReference type="ARBA" id="ARBA00023136"/>
    </source>
</evidence>
<proteinExistence type="inferred from homology"/>
<dbReference type="PANTHER" id="PTHR30589:SF0">
    <property type="entry name" value="PHOSPHATIDYLGLYCEROL--PROLIPOPROTEIN DIACYLGLYCERYL TRANSFERASE"/>
    <property type="match status" value="1"/>
</dbReference>
<dbReference type="AlphaFoldDB" id="A0A7W9SEY7"/>
<keyword evidence="3 7" id="KW-0808">Transferase</keyword>
<keyword evidence="2 7" id="KW-1003">Cell membrane</keyword>
<dbReference type="UniPathway" id="UPA00664"/>
<evidence type="ECO:0000313" key="8">
    <source>
        <dbReference type="EMBL" id="MBB6040869.1"/>
    </source>
</evidence>
<feature type="transmembrane region" description="Helical" evidence="7">
    <location>
        <begin position="64"/>
        <end position="83"/>
    </location>
</feature>
<feature type="transmembrane region" description="Helical" evidence="7">
    <location>
        <begin position="20"/>
        <end position="43"/>
    </location>
</feature>
<dbReference type="PANTHER" id="PTHR30589">
    <property type="entry name" value="PROLIPOPROTEIN DIACYLGLYCERYL TRANSFERASE"/>
    <property type="match status" value="1"/>
</dbReference>
<accession>A0A7W9SEY7</accession>
<gene>
    <name evidence="7" type="primary">lgt</name>
    <name evidence="8" type="ORF">HNQ46_000832</name>
</gene>
<feature type="transmembrane region" description="Helical" evidence="7">
    <location>
        <begin position="103"/>
        <end position="120"/>
    </location>
</feature>
<keyword evidence="8" id="KW-0449">Lipoprotein</keyword>
<feature type="binding site" evidence="7">
    <location>
        <position position="146"/>
    </location>
    <ligand>
        <name>a 1,2-diacyl-sn-glycero-3-phospho-(1'-sn-glycerol)</name>
        <dbReference type="ChEBI" id="CHEBI:64716"/>
    </ligand>
</feature>
<feature type="transmembrane region" description="Helical" evidence="7">
    <location>
        <begin position="226"/>
        <end position="243"/>
    </location>
</feature>
<evidence type="ECO:0000313" key="9">
    <source>
        <dbReference type="Proteomes" id="UP000522163"/>
    </source>
</evidence>
<evidence type="ECO:0000256" key="1">
    <source>
        <dbReference type="ARBA" id="ARBA00007150"/>
    </source>
</evidence>
<comment type="function">
    <text evidence="7">Catalyzes the transfer of the diacylglyceryl group from phosphatidylglycerol to the sulfhydryl group of the N-terminal cysteine of a prolipoprotein, the first step in the formation of mature lipoproteins.</text>
</comment>
<comment type="catalytic activity">
    <reaction evidence="7">
        <text>L-cysteinyl-[prolipoprotein] + a 1,2-diacyl-sn-glycero-3-phospho-(1'-sn-glycerol) = an S-1,2-diacyl-sn-glyceryl-L-cysteinyl-[prolipoprotein] + sn-glycerol 1-phosphate + H(+)</text>
        <dbReference type="Rhea" id="RHEA:56712"/>
        <dbReference type="Rhea" id="RHEA-COMP:14679"/>
        <dbReference type="Rhea" id="RHEA-COMP:14680"/>
        <dbReference type="ChEBI" id="CHEBI:15378"/>
        <dbReference type="ChEBI" id="CHEBI:29950"/>
        <dbReference type="ChEBI" id="CHEBI:57685"/>
        <dbReference type="ChEBI" id="CHEBI:64716"/>
        <dbReference type="ChEBI" id="CHEBI:140658"/>
        <dbReference type="EC" id="2.5.1.145"/>
    </reaction>
</comment>
<dbReference type="HAMAP" id="MF_01147">
    <property type="entry name" value="Lgt"/>
    <property type="match status" value="1"/>
</dbReference>
<evidence type="ECO:0000256" key="4">
    <source>
        <dbReference type="ARBA" id="ARBA00022692"/>
    </source>
</evidence>
<dbReference type="EMBL" id="JACHHH010000003">
    <property type="protein sequence ID" value="MBB6040869.1"/>
    <property type="molecule type" value="Genomic_DNA"/>
</dbReference>
<keyword evidence="5 7" id="KW-1133">Transmembrane helix</keyword>
<comment type="subcellular location">
    <subcellularLocation>
        <location evidence="7">Cell membrane</location>
        <topology evidence="7">Multi-pass membrane protein</topology>
    </subcellularLocation>
</comment>
<sequence length="287" mass="32185">MENYDLYFPHLGIGIEKLQNSISVFGFSIAFYGIIIGIGMLLGMSVASRDYAKHGHKVDDIQDFALIVIVLGVIGARLYYVIFEWEYYSKHLLEIPNIRQGGLAIYGGVLAAIATCIGFCKKRKLNFLPMADSGAIGLILGQAIGRWGNFFNAEAFGGYTNSLLAMRIKESIVNPGMLNSDVLSNLQYISGVSYIQVHPTFFYESMWNLCVFAFLYFYSKRKNYDGQIFLFYLMLYGFGRFFIEGLRADSLMFFGTGIAVSQMLSLLLFVISIIAQVILYAKKKGSL</sequence>
<organism evidence="8 9">
    <name type="scientific">Oribacterium sinus</name>
    <dbReference type="NCBI Taxonomy" id="237576"/>
    <lineage>
        <taxon>Bacteria</taxon>
        <taxon>Bacillati</taxon>
        <taxon>Bacillota</taxon>
        <taxon>Clostridia</taxon>
        <taxon>Lachnospirales</taxon>
        <taxon>Lachnospiraceae</taxon>
        <taxon>Oribacterium</taxon>
    </lineage>
</organism>
<keyword evidence="6 7" id="KW-0472">Membrane</keyword>
<protein>
    <recommendedName>
        <fullName evidence="7">Phosphatidylglycerol--prolipoprotein diacylglyceryl transferase</fullName>
        <ecNumber evidence="7">2.5.1.145</ecNumber>
    </recommendedName>
</protein>
<reference evidence="8 9" key="1">
    <citation type="submission" date="2020-08" db="EMBL/GenBank/DDBJ databases">
        <title>Genomic Encyclopedia of Type Strains, Phase IV (KMG-IV): sequencing the most valuable type-strain genomes for metagenomic binning, comparative biology and taxonomic classification.</title>
        <authorList>
            <person name="Goeker M."/>
        </authorList>
    </citation>
    <scope>NUCLEOTIDE SEQUENCE [LARGE SCALE GENOMIC DNA]</scope>
    <source>
        <strain evidence="8 9">DSM 17245</strain>
    </source>
</reference>
<dbReference type="PROSITE" id="PS01311">
    <property type="entry name" value="LGT"/>
    <property type="match status" value="1"/>
</dbReference>
<dbReference type="Proteomes" id="UP000522163">
    <property type="component" value="Unassembled WGS sequence"/>
</dbReference>
<evidence type="ECO:0000256" key="7">
    <source>
        <dbReference type="HAMAP-Rule" id="MF_01147"/>
    </source>
</evidence>
<dbReference type="GO" id="GO:0008961">
    <property type="term" value="F:phosphatidylglycerol-prolipoprotein diacylglyceryl transferase activity"/>
    <property type="evidence" value="ECO:0007669"/>
    <property type="project" value="UniProtKB-UniRule"/>
</dbReference>
<feature type="transmembrane region" description="Helical" evidence="7">
    <location>
        <begin position="263"/>
        <end position="281"/>
    </location>
</feature>